<proteinExistence type="inferred from homology"/>
<protein>
    <recommendedName>
        <fullName evidence="12">Alkylation response protein AidB-like acyl-CoA dehydrogenase</fullName>
    </recommendedName>
</protein>
<dbReference type="InParanoid" id="A0A395JLB9"/>
<evidence type="ECO:0000259" key="8">
    <source>
        <dbReference type="Pfam" id="PF02770"/>
    </source>
</evidence>
<dbReference type="OrthoDB" id="7053515at2"/>
<dbReference type="EMBL" id="QNRT01000002">
    <property type="protein sequence ID" value="RBP51586.1"/>
    <property type="molecule type" value="Genomic_DNA"/>
</dbReference>
<evidence type="ECO:0000256" key="3">
    <source>
        <dbReference type="ARBA" id="ARBA00022630"/>
    </source>
</evidence>
<dbReference type="SUPFAM" id="SSF47203">
    <property type="entry name" value="Acyl-CoA dehydrogenase C-terminal domain-like"/>
    <property type="match status" value="1"/>
</dbReference>
<organism evidence="10 11">
    <name type="scientific">Arenicella xantha</name>
    <dbReference type="NCBI Taxonomy" id="644221"/>
    <lineage>
        <taxon>Bacteria</taxon>
        <taxon>Pseudomonadati</taxon>
        <taxon>Pseudomonadota</taxon>
        <taxon>Gammaproteobacteria</taxon>
        <taxon>Arenicellales</taxon>
        <taxon>Arenicellaceae</taxon>
        <taxon>Arenicella</taxon>
    </lineage>
</organism>
<dbReference type="Pfam" id="PF02771">
    <property type="entry name" value="Acyl-CoA_dh_N"/>
    <property type="match status" value="1"/>
</dbReference>
<comment type="cofactor">
    <cofactor evidence="1 6">
        <name>FAD</name>
        <dbReference type="ChEBI" id="CHEBI:57692"/>
    </cofactor>
</comment>
<evidence type="ECO:0000259" key="9">
    <source>
        <dbReference type="Pfam" id="PF02771"/>
    </source>
</evidence>
<dbReference type="AlphaFoldDB" id="A0A395JLB9"/>
<feature type="domain" description="Acyl-CoA oxidase/dehydrogenase middle" evidence="8">
    <location>
        <begin position="121"/>
        <end position="200"/>
    </location>
</feature>
<evidence type="ECO:0000256" key="5">
    <source>
        <dbReference type="ARBA" id="ARBA00023002"/>
    </source>
</evidence>
<gene>
    <name evidence="10" type="ORF">DFR28_1021016</name>
</gene>
<dbReference type="CDD" id="cd00567">
    <property type="entry name" value="ACAD"/>
    <property type="match status" value="1"/>
</dbReference>
<keyword evidence="5 6" id="KW-0560">Oxidoreductase</keyword>
<feature type="domain" description="Acyl-CoA dehydrogenase/oxidase C-terminal" evidence="7">
    <location>
        <begin position="223"/>
        <end position="362"/>
    </location>
</feature>
<dbReference type="Pfam" id="PF00441">
    <property type="entry name" value="Acyl-CoA_dh_1"/>
    <property type="match status" value="1"/>
</dbReference>
<dbReference type="Gene3D" id="1.20.140.10">
    <property type="entry name" value="Butyryl-CoA Dehydrogenase, subunit A, domain 3"/>
    <property type="match status" value="1"/>
</dbReference>
<evidence type="ECO:0000313" key="10">
    <source>
        <dbReference type="EMBL" id="RBP51586.1"/>
    </source>
</evidence>
<keyword evidence="3 6" id="KW-0285">Flavoprotein</keyword>
<sequence length="378" mass="40822">MNFEYSEEQNLLKESIVRWAQDNYSFDQRRASMNNDDGFSRAHWATFAELGWLSVPFAEEHGGYGGSVIDIAAIMQEFGKALVVEPVFPNLVLFGGLLERSTASNKAELLGQVIDGSLMGAAAISEVQSRFDASNVAVTATVDGDNYSLSGTKSMVLGGPQAQKLIVLARTSGEQTDETGLSLFLLDADASGVKCNGYPLMDGQQAADIDFDGAPAELVSELGGGYAILQEVMGLVHIALSAEAVGIMEKLNKTTVEYTKTRKQFGVTISSFQALQHRMVDMFMAFEQSKSLLVGALCELTDDSTSEQRAAKVVTALRTLIAKNGKLIGDEAIQLHGGMGLTDELDVGHYVKRLMMINLLFGDQTSFQKKFNHAAYAA</sequence>
<dbReference type="Pfam" id="PF02770">
    <property type="entry name" value="Acyl-CoA_dh_M"/>
    <property type="match status" value="1"/>
</dbReference>
<dbReference type="Proteomes" id="UP000253083">
    <property type="component" value="Unassembled WGS sequence"/>
</dbReference>
<dbReference type="GO" id="GO:0003995">
    <property type="term" value="F:acyl-CoA dehydrogenase activity"/>
    <property type="evidence" value="ECO:0007669"/>
    <property type="project" value="TreeGrafter"/>
</dbReference>
<dbReference type="RefSeq" id="WP_113954342.1">
    <property type="nucleotide sequence ID" value="NZ_QNRT01000002.1"/>
</dbReference>
<reference evidence="10 11" key="1">
    <citation type="submission" date="2018-06" db="EMBL/GenBank/DDBJ databases">
        <title>Genomic Encyclopedia of Type Strains, Phase IV (KMG-IV): sequencing the most valuable type-strain genomes for metagenomic binning, comparative biology and taxonomic classification.</title>
        <authorList>
            <person name="Goeker M."/>
        </authorList>
    </citation>
    <scope>NUCLEOTIDE SEQUENCE [LARGE SCALE GENOMIC DNA]</scope>
    <source>
        <strain evidence="10 11">DSM 24032</strain>
    </source>
</reference>
<dbReference type="PANTHER" id="PTHR43884:SF20">
    <property type="entry name" value="ACYL-COA DEHYDROGENASE FADE28"/>
    <property type="match status" value="1"/>
</dbReference>
<name>A0A395JLB9_9GAMM</name>
<evidence type="ECO:0008006" key="12">
    <source>
        <dbReference type="Google" id="ProtNLM"/>
    </source>
</evidence>
<keyword evidence="4 6" id="KW-0274">FAD</keyword>
<dbReference type="InterPro" id="IPR046373">
    <property type="entry name" value="Acyl-CoA_Oxase/DH_mid-dom_sf"/>
</dbReference>
<dbReference type="InterPro" id="IPR013786">
    <property type="entry name" value="AcylCoA_DH/ox_N"/>
</dbReference>
<dbReference type="Gene3D" id="2.40.110.10">
    <property type="entry name" value="Butyryl-CoA Dehydrogenase, subunit A, domain 2"/>
    <property type="match status" value="1"/>
</dbReference>
<dbReference type="InterPro" id="IPR006091">
    <property type="entry name" value="Acyl-CoA_Oxase/DH_mid-dom"/>
</dbReference>
<dbReference type="GO" id="GO:0050660">
    <property type="term" value="F:flavin adenine dinucleotide binding"/>
    <property type="evidence" value="ECO:0007669"/>
    <property type="project" value="InterPro"/>
</dbReference>
<dbReference type="SUPFAM" id="SSF56645">
    <property type="entry name" value="Acyl-CoA dehydrogenase NM domain-like"/>
    <property type="match status" value="1"/>
</dbReference>
<accession>A0A395JLB9</accession>
<keyword evidence="11" id="KW-1185">Reference proteome</keyword>
<dbReference type="InterPro" id="IPR036250">
    <property type="entry name" value="AcylCo_DH-like_C"/>
</dbReference>
<evidence type="ECO:0000256" key="2">
    <source>
        <dbReference type="ARBA" id="ARBA00009347"/>
    </source>
</evidence>
<dbReference type="InterPro" id="IPR009075">
    <property type="entry name" value="AcylCo_DH/oxidase_C"/>
</dbReference>
<comment type="caution">
    <text evidence="10">The sequence shown here is derived from an EMBL/GenBank/DDBJ whole genome shotgun (WGS) entry which is preliminary data.</text>
</comment>
<evidence type="ECO:0000256" key="6">
    <source>
        <dbReference type="RuleBase" id="RU362125"/>
    </source>
</evidence>
<dbReference type="InterPro" id="IPR037069">
    <property type="entry name" value="AcylCoA_DH/ox_N_sf"/>
</dbReference>
<evidence type="ECO:0000313" key="11">
    <source>
        <dbReference type="Proteomes" id="UP000253083"/>
    </source>
</evidence>
<feature type="domain" description="Acyl-CoA dehydrogenase/oxidase N-terminal" evidence="9">
    <location>
        <begin position="6"/>
        <end position="116"/>
    </location>
</feature>
<dbReference type="InterPro" id="IPR009100">
    <property type="entry name" value="AcylCoA_DH/oxidase_NM_dom_sf"/>
</dbReference>
<evidence type="ECO:0000256" key="4">
    <source>
        <dbReference type="ARBA" id="ARBA00022827"/>
    </source>
</evidence>
<evidence type="ECO:0000256" key="1">
    <source>
        <dbReference type="ARBA" id="ARBA00001974"/>
    </source>
</evidence>
<dbReference type="Gene3D" id="1.10.540.10">
    <property type="entry name" value="Acyl-CoA dehydrogenase/oxidase, N-terminal domain"/>
    <property type="match status" value="1"/>
</dbReference>
<comment type="similarity">
    <text evidence="2 6">Belongs to the acyl-CoA dehydrogenase family.</text>
</comment>
<dbReference type="PANTHER" id="PTHR43884">
    <property type="entry name" value="ACYL-COA DEHYDROGENASE"/>
    <property type="match status" value="1"/>
</dbReference>
<evidence type="ECO:0000259" key="7">
    <source>
        <dbReference type="Pfam" id="PF00441"/>
    </source>
</evidence>